<evidence type="ECO:0000313" key="1">
    <source>
        <dbReference type="EMBL" id="KMW57852.1"/>
    </source>
</evidence>
<gene>
    <name evidence="1" type="ORF">AIOL_002820</name>
</gene>
<name>A0A0J9E541_9RHOB</name>
<keyword evidence="2" id="KW-1185">Reference proteome</keyword>
<dbReference type="RefSeq" id="WP_049643532.1">
    <property type="nucleotide sequence ID" value="NZ_LFTY01000002.1"/>
</dbReference>
<reference evidence="1 2" key="1">
    <citation type="submission" date="2015-06" db="EMBL/GenBank/DDBJ databases">
        <title>Draft genome sequence of an Alphaproteobacteria species associated to the Mediterranean sponge Oscarella lobularis.</title>
        <authorList>
            <person name="Jourda C."/>
            <person name="Santini S."/>
            <person name="Claverie J.-M."/>
        </authorList>
    </citation>
    <scope>NUCLEOTIDE SEQUENCE [LARGE SCALE GENOMIC DNA]</scope>
    <source>
        <strain evidence="1">IGS</strain>
    </source>
</reference>
<dbReference type="Proteomes" id="UP000037178">
    <property type="component" value="Unassembled WGS sequence"/>
</dbReference>
<dbReference type="PATRIC" id="fig|1675527.3.peg.2952"/>
<protein>
    <submittedName>
        <fullName evidence="1">Uncharacterized protein</fullName>
    </submittedName>
</protein>
<sequence length="61" mass="6993">MQTPEDFTKFYYKKVGLGEGCGCAERVIDMHEFDRAGGINIGHAPRVGLLRRIWRVLTRRA</sequence>
<organism evidence="1 2">
    <name type="scientific">Candidatus Rhodobacter oscarellae</name>
    <dbReference type="NCBI Taxonomy" id="1675527"/>
    <lineage>
        <taxon>Bacteria</taxon>
        <taxon>Pseudomonadati</taxon>
        <taxon>Pseudomonadota</taxon>
        <taxon>Alphaproteobacteria</taxon>
        <taxon>Rhodobacterales</taxon>
        <taxon>Rhodobacter group</taxon>
        <taxon>Rhodobacter</taxon>
    </lineage>
</organism>
<evidence type="ECO:0000313" key="2">
    <source>
        <dbReference type="Proteomes" id="UP000037178"/>
    </source>
</evidence>
<dbReference type="AlphaFoldDB" id="A0A0J9E541"/>
<accession>A0A0J9E541</accession>
<dbReference type="OrthoDB" id="7864481at2"/>
<comment type="caution">
    <text evidence="1">The sequence shown here is derived from an EMBL/GenBank/DDBJ whole genome shotgun (WGS) entry which is preliminary data.</text>
</comment>
<dbReference type="EMBL" id="LFTY01000002">
    <property type="protein sequence ID" value="KMW57852.1"/>
    <property type="molecule type" value="Genomic_DNA"/>
</dbReference>
<proteinExistence type="predicted"/>
<dbReference type="STRING" id="1675527.AIOL_002820"/>